<dbReference type="Proteomes" id="UP000310158">
    <property type="component" value="Unassembled WGS sequence"/>
</dbReference>
<evidence type="ECO:0000259" key="2">
    <source>
        <dbReference type="Pfam" id="PF20415"/>
    </source>
</evidence>
<name>A0A4S4M1Y4_9AGAM</name>
<feature type="region of interest" description="Disordered" evidence="1">
    <location>
        <begin position="63"/>
        <end position="121"/>
    </location>
</feature>
<evidence type="ECO:0000313" key="4">
    <source>
        <dbReference type="Proteomes" id="UP000310158"/>
    </source>
</evidence>
<accession>A0A4S4M1Y4</accession>
<sequence length="342" mass="38565">MSVYPPVLPSEPPSSPGTTFVQTPRYPAAPSISSNYGRCGNCGNMCVCRTPHYQPHSAPPWRTTIPNIVHAPPPLPPQRRPSPLRPRPPPPLPPRPHASPFPPAPQPANAAPPWITPGPSWNIQVPAAGTLSWTPQTWPPPIWTPQASQFRANTEWPPTQRNLPIHVAPWLTSHSREPPWSLIDWDLSQQPETAKRTTSRGTLEELTKHFWKPAVHPAAFKIVIICNYDLGETGRDWRPIAIEKNRAITCGDVFHAIFYFLQEPLPSTEVDYICSLDPNNWQKMWDSCNRRCWRTPGLAEFERRQGLKRVDCLGVEAKFAGLSVVLGADETWTLRLRFNSQR</sequence>
<dbReference type="Pfam" id="PF20415">
    <property type="entry name" value="DUF6699"/>
    <property type="match status" value="1"/>
</dbReference>
<protein>
    <recommendedName>
        <fullName evidence="2">DUF6699 domain-containing protein</fullName>
    </recommendedName>
</protein>
<comment type="caution">
    <text evidence="3">The sequence shown here is derived from an EMBL/GenBank/DDBJ whole genome shotgun (WGS) entry which is preliminary data.</text>
</comment>
<keyword evidence="4" id="KW-1185">Reference proteome</keyword>
<feature type="compositionally biased region" description="Pro residues" evidence="1">
    <location>
        <begin position="71"/>
        <end position="106"/>
    </location>
</feature>
<feature type="compositionally biased region" description="Pro residues" evidence="1">
    <location>
        <begin position="1"/>
        <end position="15"/>
    </location>
</feature>
<proteinExistence type="predicted"/>
<dbReference type="AlphaFoldDB" id="A0A4S4M1Y4"/>
<feature type="domain" description="DUF6699" evidence="2">
    <location>
        <begin position="183"/>
        <end position="323"/>
    </location>
</feature>
<organism evidence="3 4">
    <name type="scientific">Bondarzewia mesenterica</name>
    <dbReference type="NCBI Taxonomy" id="1095465"/>
    <lineage>
        <taxon>Eukaryota</taxon>
        <taxon>Fungi</taxon>
        <taxon>Dikarya</taxon>
        <taxon>Basidiomycota</taxon>
        <taxon>Agaricomycotina</taxon>
        <taxon>Agaricomycetes</taxon>
        <taxon>Russulales</taxon>
        <taxon>Bondarzewiaceae</taxon>
        <taxon>Bondarzewia</taxon>
    </lineage>
</organism>
<dbReference type="EMBL" id="SGPL01000084">
    <property type="protein sequence ID" value="THH18171.1"/>
    <property type="molecule type" value="Genomic_DNA"/>
</dbReference>
<feature type="region of interest" description="Disordered" evidence="1">
    <location>
        <begin position="1"/>
        <end position="26"/>
    </location>
</feature>
<dbReference type="OrthoDB" id="3241567at2759"/>
<dbReference type="InterPro" id="IPR046522">
    <property type="entry name" value="DUF6699"/>
</dbReference>
<reference evidence="3 4" key="1">
    <citation type="submission" date="2019-02" db="EMBL/GenBank/DDBJ databases">
        <title>Genome sequencing of the rare red list fungi Bondarzewia mesenterica.</title>
        <authorList>
            <person name="Buettner E."/>
            <person name="Kellner H."/>
        </authorList>
    </citation>
    <scope>NUCLEOTIDE SEQUENCE [LARGE SCALE GENOMIC DNA]</scope>
    <source>
        <strain evidence="3 4">DSM 108281</strain>
    </source>
</reference>
<evidence type="ECO:0000256" key="1">
    <source>
        <dbReference type="SAM" id="MobiDB-lite"/>
    </source>
</evidence>
<evidence type="ECO:0000313" key="3">
    <source>
        <dbReference type="EMBL" id="THH18171.1"/>
    </source>
</evidence>
<gene>
    <name evidence="3" type="ORF">EW146_g2759</name>
</gene>